<evidence type="ECO:0000256" key="1">
    <source>
        <dbReference type="ARBA" id="ARBA00022729"/>
    </source>
</evidence>
<evidence type="ECO:0000313" key="4">
    <source>
        <dbReference type="EMBL" id="PRQ44208.1"/>
    </source>
</evidence>
<dbReference type="EMBL" id="PDCK01000041">
    <property type="protein sequence ID" value="PRQ44208.1"/>
    <property type="molecule type" value="Genomic_DNA"/>
</dbReference>
<protein>
    <submittedName>
        <fullName evidence="4">Putative non-specific serine/threonine protein kinase</fullName>
        <ecNumber evidence="4">2.7.11.1</ecNumber>
    </submittedName>
</protein>
<keyword evidence="5" id="KW-1185">Reference proteome</keyword>
<feature type="domain" description="S-locus glycoprotein" evidence="3">
    <location>
        <begin position="6"/>
        <end position="77"/>
    </location>
</feature>
<gene>
    <name evidence="4" type="ORF">RchiOBHm_Chr3g0476691</name>
</gene>
<dbReference type="Gramene" id="PRQ44208">
    <property type="protein sequence ID" value="PRQ44208"/>
    <property type="gene ID" value="RchiOBHm_Chr3g0476691"/>
</dbReference>
<organism evidence="4 5">
    <name type="scientific">Rosa chinensis</name>
    <name type="common">China rose</name>
    <dbReference type="NCBI Taxonomy" id="74649"/>
    <lineage>
        <taxon>Eukaryota</taxon>
        <taxon>Viridiplantae</taxon>
        <taxon>Streptophyta</taxon>
        <taxon>Embryophyta</taxon>
        <taxon>Tracheophyta</taxon>
        <taxon>Spermatophyta</taxon>
        <taxon>Magnoliopsida</taxon>
        <taxon>eudicotyledons</taxon>
        <taxon>Gunneridae</taxon>
        <taxon>Pentapetalae</taxon>
        <taxon>rosids</taxon>
        <taxon>fabids</taxon>
        <taxon>Rosales</taxon>
        <taxon>Rosaceae</taxon>
        <taxon>Rosoideae</taxon>
        <taxon>Rosoideae incertae sedis</taxon>
        <taxon>Rosa</taxon>
    </lineage>
</organism>
<keyword evidence="4" id="KW-0723">Serine/threonine-protein kinase</keyword>
<keyword evidence="4" id="KW-0808">Transferase</keyword>
<dbReference type="Pfam" id="PF00954">
    <property type="entry name" value="S_locus_glycop"/>
    <property type="match status" value="1"/>
</dbReference>
<accession>A0A2P6RCP6</accession>
<dbReference type="PANTHER" id="PTHR32444">
    <property type="entry name" value="BULB-TYPE LECTIN DOMAIN-CONTAINING PROTEIN"/>
    <property type="match status" value="1"/>
</dbReference>
<dbReference type="InterPro" id="IPR000858">
    <property type="entry name" value="S_locus_glycoprot_dom"/>
</dbReference>
<dbReference type="STRING" id="74649.A0A2P6RCP6"/>
<comment type="caution">
    <text evidence="4">The sequence shown here is derived from an EMBL/GenBank/DDBJ whole genome shotgun (WGS) entry which is preliminary data.</text>
</comment>
<dbReference type="GO" id="GO:0004674">
    <property type="term" value="F:protein serine/threonine kinase activity"/>
    <property type="evidence" value="ECO:0007669"/>
    <property type="project" value="UniProtKB-KW"/>
</dbReference>
<dbReference type="PANTHER" id="PTHR32444:SF130">
    <property type="entry name" value="RECEPTOR-LIKE SERINE_THREONINE-PROTEIN KINASE"/>
    <property type="match status" value="1"/>
</dbReference>
<name>A0A2P6RCP6_ROSCH</name>
<dbReference type="AlphaFoldDB" id="A0A2P6RCP6"/>
<keyword evidence="1" id="KW-0732">Signal</keyword>
<evidence type="ECO:0000259" key="3">
    <source>
        <dbReference type="Pfam" id="PF00954"/>
    </source>
</evidence>
<dbReference type="GO" id="GO:0048544">
    <property type="term" value="P:recognition of pollen"/>
    <property type="evidence" value="ECO:0007669"/>
    <property type="project" value="InterPro"/>
</dbReference>
<dbReference type="EC" id="2.7.11.1" evidence="4"/>
<reference evidence="4 5" key="1">
    <citation type="journal article" date="2018" name="Nat. Genet.">
        <title>The Rosa genome provides new insights in the design of modern roses.</title>
        <authorList>
            <person name="Bendahmane M."/>
        </authorList>
    </citation>
    <scope>NUCLEOTIDE SEQUENCE [LARGE SCALE GENOMIC DNA]</scope>
    <source>
        <strain evidence="5">cv. Old Blush</strain>
    </source>
</reference>
<sequence length="104" mass="12022">MYYMVSYNTNVIKRTRLLNSGLYQHLTWNDADHQWTEDFAAPRYRCDWYAHCGANSKCSPDNTLLFEGDCLPGYEPKYVNKWNQNDGSDGCVSKQIDASKCEHG</sequence>
<evidence type="ECO:0000256" key="2">
    <source>
        <dbReference type="ARBA" id="ARBA00023157"/>
    </source>
</evidence>
<proteinExistence type="predicted"/>
<dbReference type="Proteomes" id="UP000238479">
    <property type="component" value="Chromosome 3"/>
</dbReference>
<keyword evidence="4" id="KW-0418">Kinase</keyword>
<keyword evidence="2" id="KW-1015">Disulfide bond</keyword>
<evidence type="ECO:0000313" key="5">
    <source>
        <dbReference type="Proteomes" id="UP000238479"/>
    </source>
</evidence>